<dbReference type="Gene3D" id="3.60.15.10">
    <property type="entry name" value="Ribonuclease Z/Hydroxyacylglutathione hydrolase-like"/>
    <property type="match status" value="1"/>
</dbReference>
<evidence type="ECO:0000313" key="3">
    <source>
        <dbReference type="Proteomes" id="UP000587462"/>
    </source>
</evidence>
<sequence length="231" mass="25266">MNDELAFTWIGHGTWLIRTATGKRLLIDPWVTGNPAAPEHVKTIDRIDLMAITHGHVDHVSDAADLATAHRPTVLCPMELGKWLVRQGVDEDSVVGFNKGGTVQRHGITFTMVHAEHSSSTPDGTYTGNPVGYVITFENGFRAYFSGDTDVFGDMALIRELEAPDVAFIPIGDFYTMGPRRAAKAVELLGVKTVVPQHYGTREMHTGRPHQLRALVASDVTVVEARPGQTI</sequence>
<keyword evidence="2" id="KW-0378">Hydrolase</keyword>
<dbReference type="PANTHER" id="PTHR43546">
    <property type="entry name" value="UPF0173 METAL-DEPENDENT HYDROLASE MJ1163-RELATED"/>
    <property type="match status" value="1"/>
</dbReference>
<organism evidence="2 3">
    <name type="scientific">Streptomyces morookaense</name>
    <name type="common">Streptoverticillium morookaense</name>
    <dbReference type="NCBI Taxonomy" id="1970"/>
    <lineage>
        <taxon>Bacteria</taxon>
        <taxon>Bacillati</taxon>
        <taxon>Actinomycetota</taxon>
        <taxon>Actinomycetes</taxon>
        <taxon>Kitasatosporales</taxon>
        <taxon>Streptomycetaceae</taxon>
        <taxon>Streptomyces</taxon>
    </lineage>
</organism>
<gene>
    <name evidence="2" type="ORF">HG542_21710</name>
</gene>
<dbReference type="AlphaFoldDB" id="A0A7Y7B751"/>
<dbReference type="Pfam" id="PF12706">
    <property type="entry name" value="Lactamase_B_2"/>
    <property type="match status" value="1"/>
</dbReference>
<comment type="caution">
    <text evidence="2">The sequence shown here is derived from an EMBL/GenBank/DDBJ whole genome shotgun (WGS) entry which is preliminary data.</text>
</comment>
<dbReference type="EMBL" id="JABBXF010000049">
    <property type="protein sequence ID" value="NVK80257.1"/>
    <property type="molecule type" value="Genomic_DNA"/>
</dbReference>
<accession>A0A7Y7B751</accession>
<dbReference type="Proteomes" id="UP000587462">
    <property type="component" value="Unassembled WGS sequence"/>
</dbReference>
<dbReference type="PANTHER" id="PTHR43546:SF3">
    <property type="entry name" value="UPF0173 METAL-DEPENDENT HYDROLASE MJ1163"/>
    <property type="match status" value="1"/>
</dbReference>
<name>A0A7Y7B751_STRMO</name>
<evidence type="ECO:0000259" key="1">
    <source>
        <dbReference type="SMART" id="SM00849"/>
    </source>
</evidence>
<dbReference type="NCBIfam" id="NF001911">
    <property type="entry name" value="PRK00685.1"/>
    <property type="match status" value="1"/>
</dbReference>
<protein>
    <submittedName>
        <fullName evidence="2">Metal-dependent hydrolase</fullName>
    </submittedName>
</protein>
<dbReference type="InterPro" id="IPR050114">
    <property type="entry name" value="UPF0173_UPF0282_UlaG_hydrolase"/>
</dbReference>
<evidence type="ECO:0000313" key="2">
    <source>
        <dbReference type="EMBL" id="NVK80257.1"/>
    </source>
</evidence>
<dbReference type="SUPFAM" id="SSF56281">
    <property type="entry name" value="Metallo-hydrolase/oxidoreductase"/>
    <property type="match status" value="1"/>
</dbReference>
<dbReference type="GO" id="GO:0016787">
    <property type="term" value="F:hydrolase activity"/>
    <property type="evidence" value="ECO:0007669"/>
    <property type="project" value="UniProtKB-KW"/>
</dbReference>
<dbReference type="InterPro" id="IPR001279">
    <property type="entry name" value="Metallo-B-lactamas"/>
</dbReference>
<proteinExistence type="predicted"/>
<keyword evidence="3" id="KW-1185">Reference proteome</keyword>
<reference evidence="2 3" key="1">
    <citation type="submission" date="2020-04" db="EMBL/GenBank/DDBJ databases">
        <title>Draft Genome Sequence of Streptomyces morookaense DSM 40503, an 8-azaguanine-producing strain.</title>
        <authorList>
            <person name="Qi J."/>
            <person name="Gao J.-M."/>
        </authorList>
    </citation>
    <scope>NUCLEOTIDE SEQUENCE [LARGE SCALE GENOMIC DNA]</scope>
    <source>
        <strain evidence="2 3">DSM 40503</strain>
    </source>
</reference>
<feature type="domain" description="Metallo-beta-lactamase" evidence="1">
    <location>
        <begin position="11"/>
        <end position="198"/>
    </location>
</feature>
<dbReference type="InterPro" id="IPR036866">
    <property type="entry name" value="RibonucZ/Hydroxyglut_hydro"/>
</dbReference>
<dbReference type="SMART" id="SM00849">
    <property type="entry name" value="Lactamase_B"/>
    <property type="match status" value="1"/>
</dbReference>